<dbReference type="GO" id="GO:0007165">
    <property type="term" value="P:signal transduction"/>
    <property type="evidence" value="ECO:0007669"/>
    <property type="project" value="UniProtKB-KW"/>
</dbReference>
<proteinExistence type="predicted"/>
<sequence length="295" mass="34611">MIPQRIIDYIQEFDKENNEDIERLIKQEYGIYVKLFAVYPSLKPNNLLFTFIQVFIFLSIDLIFLSLQIYSVILVSSDISLFSVCIHYFLLISLNFSFSVLALVNRKYLTRMYRILHEGFYDYKDGSNNDPYVQRVKDNAQKAKYLFSFLPLYILFTGITLVTIGPIIDDAQTTKLNITMEGFNIRLPVAKWYPYSTEDDIPFYLTLLGQAILAALVAGVIGTFDLLYITITQELIAQLHILNYSLLNLKKRAINKCKEIYGNINIKDYNNDDRYHRCYYYCIRQNIIHHQTIIE</sequence>
<evidence type="ECO:0000313" key="12">
    <source>
        <dbReference type="Proteomes" id="UP001461498"/>
    </source>
</evidence>
<protein>
    <submittedName>
        <fullName evidence="11">Uncharacterized protein</fullName>
    </submittedName>
</protein>
<evidence type="ECO:0000256" key="9">
    <source>
        <dbReference type="ARBA" id="ARBA00023224"/>
    </source>
</evidence>
<feature type="transmembrane region" description="Helical" evidence="10">
    <location>
        <begin position="79"/>
        <end position="104"/>
    </location>
</feature>
<feature type="transmembrane region" description="Helical" evidence="10">
    <location>
        <begin position="201"/>
        <end position="228"/>
    </location>
</feature>
<dbReference type="EMBL" id="JAPXFL010000001">
    <property type="protein sequence ID" value="KAK9512411.1"/>
    <property type="molecule type" value="Genomic_DNA"/>
</dbReference>
<keyword evidence="6 10" id="KW-1133">Transmembrane helix</keyword>
<keyword evidence="5" id="KW-0552">Olfaction</keyword>
<evidence type="ECO:0000256" key="6">
    <source>
        <dbReference type="ARBA" id="ARBA00022989"/>
    </source>
</evidence>
<feature type="transmembrane region" description="Helical" evidence="10">
    <location>
        <begin position="47"/>
        <end position="73"/>
    </location>
</feature>
<evidence type="ECO:0000256" key="1">
    <source>
        <dbReference type="ARBA" id="ARBA00004651"/>
    </source>
</evidence>
<keyword evidence="4 10" id="KW-0812">Transmembrane</keyword>
<feature type="transmembrane region" description="Helical" evidence="10">
    <location>
        <begin position="145"/>
        <end position="168"/>
    </location>
</feature>
<evidence type="ECO:0000256" key="10">
    <source>
        <dbReference type="SAM" id="Phobius"/>
    </source>
</evidence>
<dbReference type="PANTHER" id="PTHR21137:SF35">
    <property type="entry name" value="ODORANT RECEPTOR 19A-RELATED"/>
    <property type="match status" value="1"/>
</dbReference>
<evidence type="ECO:0000256" key="7">
    <source>
        <dbReference type="ARBA" id="ARBA00023136"/>
    </source>
</evidence>
<evidence type="ECO:0000256" key="8">
    <source>
        <dbReference type="ARBA" id="ARBA00023170"/>
    </source>
</evidence>
<keyword evidence="12" id="KW-1185">Reference proteome</keyword>
<dbReference type="GO" id="GO:0005549">
    <property type="term" value="F:odorant binding"/>
    <property type="evidence" value="ECO:0007669"/>
    <property type="project" value="InterPro"/>
</dbReference>
<keyword evidence="8" id="KW-0675">Receptor</keyword>
<organism evidence="11 12">
    <name type="scientific">Rhynocoris fuscipes</name>
    <dbReference type="NCBI Taxonomy" id="488301"/>
    <lineage>
        <taxon>Eukaryota</taxon>
        <taxon>Metazoa</taxon>
        <taxon>Ecdysozoa</taxon>
        <taxon>Arthropoda</taxon>
        <taxon>Hexapoda</taxon>
        <taxon>Insecta</taxon>
        <taxon>Pterygota</taxon>
        <taxon>Neoptera</taxon>
        <taxon>Paraneoptera</taxon>
        <taxon>Hemiptera</taxon>
        <taxon>Heteroptera</taxon>
        <taxon>Panheteroptera</taxon>
        <taxon>Cimicomorpha</taxon>
        <taxon>Reduviidae</taxon>
        <taxon>Harpactorinae</taxon>
        <taxon>Harpactorini</taxon>
        <taxon>Rhynocoris</taxon>
    </lineage>
</organism>
<keyword evidence="7 10" id="KW-0472">Membrane</keyword>
<evidence type="ECO:0000313" key="11">
    <source>
        <dbReference type="EMBL" id="KAK9512411.1"/>
    </source>
</evidence>
<dbReference type="AlphaFoldDB" id="A0AAW1DP40"/>
<accession>A0AAW1DP40</accession>
<gene>
    <name evidence="11" type="ORF">O3M35_000848</name>
</gene>
<keyword evidence="9" id="KW-0807">Transducer</keyword>
<name>A0AAW1DP40_9HEMI</name>
<dbReference type="InterPro" id="IPR004117">
    <property type="entry name" value="7tm6_olfct_rcpt"/>
</dbReference>
<evidence type="ECO:0000256" key="3">
    <source>
        <dbReference type="ARBA" id="ARBA00022606"/>
    </source>
</evidence>
<evidence type="ECO:0000256" key="4">
    <source>
        <dbReference type="ARBA" id="ARBA00022692"/>
    </source>
</evidence>
<evidence type="ECO:0000256" key="5">
    <source>
        <dbReference type="ARBA" id="ARBA00022725"/>
    </source>
</evidence>
<comment type="subcellular location">
    <subcellularLocation>
        <location evidence="1">Cell membrane</location>
        <topology evidence="1">Multi-pass membrane protein</topology>
    </subcellularLocation>
</comment>
<keyword evidence="2" id="KW-1003">Cell membrane</keyword>
<dbReference type="GO" id="GO:0004984">
    <property type="term" value="F:olfactory receptor activity"/>
    <property type="evidence" value="ECO:0007669"/>
    <property type="project" value="InterPro"/>
</dbReference>
<dbReference type="PANTHER" id="PTHR21137">
    <property type="entry name" value="ODORANT RECEPTOR"/>
    <property type="match status" value="1"/>
</dbReference>
<reference evidence="11 12" key="1">
    <citation type="submission" date="2022-12" db="EMBL/GenBank/DDBJ databases">
        <title>Chromosome-level genome assembly of true bugs.</title>
        <authorList>
            <person name="Ma L."/>
            <person name="Li H."/>
        </authorList>
    </citation>
    <scope>NUCLEOTIDE SEQUENCE [LARGE SCALE GENOMIC DNA]</scope>
    <source>
        <strain evidence="11">Lab_2022b</strain>
    </source>
</reference>
<comment type="caution">
    <text evidence="11">The sequence shown here is derived from an EMBL/GenBank/DDBJ whole genome shotgun (WGS) entry which is preliminary data.</text>
</comment>
<keyword evidence="3" id="KW-0716">Sensory transduction</keyword>
<evidence type="ECO:0000256" key="2">
    <source>
        <dbReference type="ARBA" id="ARBA00022475"/>
    </source>
</evidence>
<dbReference type="Proteomes" id="UP001461498">
    <property type="component" value="Unassembled WGS sequence"/>
</dbReference>
<dbReference type="GO" id="GO:0005886">
    <property type="term" value="C:plasma membrane"/>
    <property type="evidence" value="ECO:0007669"/>
    <property type="project" value="UniProtKB-SubCell"/>
</dbReference>